<dbReference type="EMBL" id="JXNT01000014">
    <property type="protein sequence ID" value="ODM15792.1"/>
    <property type="molecule type" value="Genomic_DNA"/>
</dbReference>
<dbReference type="Proteomes" id="UP000094569">
    <property type="component" value="Unassembled WGS sequence"/>
</dbReference>
<name>A0A1E3B4B7_ASPCR</name>
<organism evidence="1 2">
    <name type="scientific">Aspergillus cristatus</name>
    <name type="common">Chinese Fuzhuan brick tea-fermentation fungus</name>
    <name type="synonym">Eurotium cristatum</name>
    <dbReference type="NCBI Taxonomy" id="573508"/>
    <lineage>
        <taxon>Eukaryota</taxon>
        <taxon>Fungi</taxon>
        <taxon>Dikarya</taxon>
        <taxon>Ascomycota</taxon>
        <taxon>Pezizomycotina</taxon>
        <taxon>Eurotiomycetes</taxon>
        <taxon>Eurotiomycetidae</taxon>
        <taxon>Eurotiales</taxon>
        <taxon>Aspergillaceae</taxon>
        <taxon>Aspergillus</taxon>
        <taxon>Aspergillus subgen. Aspergillus</taxon>
    </lineage>
</organism>
<dbReference type="AlphaFoldDB" id="A0A1E3B4B7"/>
<dbReference type="STRING" id="573508.A0A1E3B4B7"/>
<dbReference type="VEuPathDB" id="FungiDB:SI65_08632"/>
<keyword evidence="2" id="KW-1185">Reference proteome</keyword>
<proteinExistence type="predicted"/>
<accession>A0A1E3B4B7</accession>
<gene>
    <name evidence="1" type="ORF">SI65_08632</name>
</gene>
<reference evidence="1 2" key="1">
    <citation type="journal article" date="2016" name="BMC Genomics">
        <title>Comparative genomic and transcriptomic analyses of the Fuzhuan brick tea-fermentation fungus Aspergillus cristatus.</title>
        <authorList>
            <person name="Ge Y."/>
            <person name="Wang Y."/>
            <person name="Liu Y."/>
            <person name="Tan Y."/>
            <person name="Ren X."/>
            <person name="Zhang X."/>
            <person name="Hyde K.D."/>
            <person name="Liu Y."/>
            <person name="Liu Z."/>
        </authorList>
    </citation>
    <scope>NUCLEOTIDE SEQUENCE [LARGE SCALE GENOMIC DNA]</scope>
    <source>
        <strain evidence="1 2">GZAAS20.1005</strain>
    </source>
</reference>
<protein>
    <submittedName>
        <fullName evidence="1">Uncharacterized protein</fullName>
    </submittedName>
</protein>
<evidence type="ECO:0000313" key="1">
    <source>
        <dbReference type="EMBL" id="ODM15792.1"/>
    </source>
</evidence>
<evidence type="ECO:0000313" key="2">
    <source>
        <dbReference type="Proteomes" id="UP000094569"/>
    </source>
</evidence>
<sequence>MAIAPVLDNGLIGFDPLYFDPFPAESPDEYCIPDRQKTPGDDVAIADYEPEKDKERTRLLRKWDPLTLGNPYLNFGGGWLFSGPTEKADKTRWNSNLILEDKSGKYPHITVVTCVDCVVDSPDTVLLAELSVILSIIRNRMRQEGFDNEPVYTILMLSFMGPQHGRIIHSAFDRMTLALQYSQLFNFERKQTAPLRLFF</sequence>
<comment type="caution">
    <text evidence="1">The sequence shown here is derived from an EMBL/GenBank/DDBJ whole genome shotgun (WGS) entry which is preliminary data.</text>
</comment>
<dbReference type="OrthoDB" id="4177740at2759"/>